<dbReference type="PROSITE" id="PS51257">
    <property type="entry name" value="PROKAR_LIPOPROTEIN"/>
    <property type="match status" value="1"/>
</dbReference>
<dbReference type="AlphaFoldDB" id="A0A1H8PP72"/>
<dbReference type="Pfam" id="PF00080">
    <property type="entry name" value="Sod_Cu"/>
    <property type="match status" value="1"/>
</dbReference>
<organism evidence="11 12">
    <name type="scientific">Amphibacillus marinus</name>
    <dbReference type="NCBI Taxonomy" id="872970"/>
    <lineage>
        <taxon>Bacteria</taxon>
        <taxon>Bacillati</taxon>
        <taxon>Bacillota</taxon>
        <taxon>Bacilli</taxon>
        <taxon>Bacillales</taxon>
        <taxon>Bacillaceae</taxon>
        <taxon>Amphibacillus</taxon>
    </lineage>
</organism>
<evidence type="ECO:0000256" key="7">
    <source>
        <dbReference type="ARBA" id="ARBA00024900"/>
    </source>
</evidence>
<dbReference type="PRINTS" id="PR00068">
    <property type="entry name" value="CUZNDISMTASE"/>
</dbReference>
<evidence type="ECO:0000256" key="2">
    <source>
        <dbReference type="ARBA" id="ARBA00022723"/>
    </source>
</evidence>
<dbReference type="Gene3D" id="2.60.40.200">
    <property type="entry name" value="Superoxide dismutase, copper/zinc binding domain"/>
    <property type="match status" value="1"/>
</dbReference>
<gene>
    <name evidence="11" type="ORF">SAMN04488134_107135</name>
</gene>
<comment type="catalytic activity">
    <reaction evidence="8">
        <text>2 superoxide + 2 H(+) = H2O2 + O2</text>
        <dbReference type="Rhea" id="RHEA:20696"/>
        <dbReference type="ChEBI" id="CHEBI:15378"/>
        <dbReference type="ChEBI" id="CHEBI:15379"/>
        <dbReference type="ChEBI" id="CHEBI:16240"/>
        <dbReference type="ChEBI" id="CHEBI:18421"/>
        <dbReference type="EC" id="1.15.1.1"/>
    </reaction>
</comment>
<proteinExistence type="inferred from homology"/>
<sequence length="197" mass="21230">MKTKYWLLAMLFFATVSLAGCNNENSQQAQDYQTRDEEAVETGADAEEMVEVTLMNRDGQQVALARLTEKPAGGVRIVLEGENLPPGEHGFHIHEAGECIPPDFESAGGHYNPTDKKHGFDHPEGPHAGDLPNITVKEDGTVYAEVDAPMVTLKKGAPNTLFPEQGTSLMIHADPDDYVSQPAGNSGERIACGVIGE</sequence>
<dbReference type="PROSITE" id="PS00332">
    <property type="entry name" value="SOD_CU_ZN_2"/>
    <property type="match status" value="1"/>
</dbReference>
<keyword evidence="3 9" id="KW-0732">Signal</keyword>
<dbReference type="STRING" id="872970.SAMN04488134_107135"/>
<dbReference type="EMBL" id="FODJ01000007">
    <property type="protein sequence ID" value="SEO43586.1"/>
    <property type="molecule type" value="Genomic_DNA"/>
</dbReference>
<protein>
    <recommendedName>
        <fullName evidence="8">Superoxide dismutase [Cu-Zn]</fullName>
        <ecNumber evidence="8">1.15.1.1</ecNumber>
    </recommendedName>
</protein>
<evidence type="ECO:0000256" key="6">
    <source>
        <dbReference type="ARBA" id="ARBA00023157"/>
    </source>
</evidence>
<keyword evidence="4 8" id="KW-0862">Zinc</keyword>
<evidence type="ECO:0000256" key="4">
    <source>
        <dbReference type="ARBA" id="ARBA00022833"/>
    </source>
</evidence>
<feature type="domain" description="Superoxide dismutase copper/zinc binding" evidence="10">
    <location>
        <begin position="65"/>
        <end position="195"/>
    </location>
</feature>
<comment type="cofactor">
    <cofactor evidence="8">
        <name>Cu cation</name>
        <dbReference type="ChEBI" id="CHEBI:23378"/>
    </cofactor>
    <text evidence="8">Binds 1 copper ion per subunit.</text>
</comment>
<dbReference type="CDD" id="cd00305">
    <property type="entry name" value="Cu-Zn_Superoxide_Dismutase"/>
    <property type="match status" value="1"/>
</dbReference>
<dbReference type="InterPro" id="IPR024134">
    <property type="entry name" value="SOD_Cu/Zn_/chaperone"/>
</dbReference>
<comment type="similarity">
    <text evidence="1 8">Belongs to the Cu-Zn superoxide dismutase family.</text>
</comment>
<comment type="cofactor">
    <cofactor evidence="8">
        <name>Zn(2+)</name>
        <dbReference type="ChEBI" id="CHEBI:29105"/>
    </cofactor>
    <text evidence="8">Binds 1 zinc ion per subunit.</text>
</comment>
<dbReference type="SUPFAM" id="SSF49329">
    <property type="entry name" value="Cu,Zn superoxide dismutase-like"/>
    <property type="match status" value="1"/>
</dbReference>
<dbReference type="InterPro" id="IPR036423">
    <property type="entry name" value="SOD-like_Cu/Zn_dom_sf"/>
</dbReference>
<evidence type="ECO:0000313" key="11">
    <source>
        <dbReference type="EMBL" id="SEO43586.1"/>
    </source>
</evidence>
<evidence type="ECO:0000256" key="3">
    <source>
        <dbReference type="ARBA" id="ARBA00022729"/>
    </source>
</evidence>
<keyword evidence="8" id="KW-0560">Oxidoreductase</keyword>
<keyword evidence="2 8" id="KW-0479">Metal-binding</keyword>
<dbReference type="InterPro" id="IPR001424">
    <property type="entry name" value="SOD_Cu_Zn_dom"/>
</dbReference>
<evidence type="ECO:0000256" key="1">
    <source>
        <dbReference type="ARBA" id="ARBA00010457"/>
    </source>
</evidence>
<dbReference type="FunFam" id="2.60.40.200:FF:000005">
    <property type="entry name" value="Superoxide dismutase [Cu-Zn]"/>
    <property type="match status" value="1"/>
</dbReference>
<evidence type="ECO:0000256" key="9">
    <source>
        <dbReference type="SAM" id="SignalP"/>
    </source>
</evidence>
<evidence type="ECO:0000256" key="8">
    <source>
        <dbReference type="RuleBase" id="RU000393"/>
    </source>
</evidence>
<keyword evidence="5 8" id="KW-0186">Copper</keyword>
<dbReference type="EC" id="1.15.1.1" evidence="8"/>
<dbReference type="GO" id="GO:0005507">
    <property type="term" value="F:copper ion binding"/>
    <property type="evidence" value="ECO:0007669"/>
    <property type="project" value="InterPro"/>
</dbReference>
<dbReference type="GO" id="GO:0004784">
    <property type="term" value="F:superoxide dismutase activity"/>
    <property type="evidence" value="ECO:0007669"/>
    <property type="project" value="UniProtKB-EC"/>
</dbReference>
<dbReference type="PANTHER" id="PTHR10003">
    <property type="entry name" value="SUPEROXIDE DISMUTASE CU-ZN -RELATED"/>
    <property type="match status" value="1"/>
</dbReference>
<keyword evidence="12" id="KW-1185">Reference proteome</keyword>
<accession>A0A1H8PP72</accession>
<dbReference type="OrthoDB" id="9792957at2"/>
<evidence type="ECO:0000256" key="5">
    <source>
        <dbReference type="ARBA" id="ARBA00023008"/>
    </source>
</evidence>
<name>A0A1H8PP72_9BACI</name>
<evidence type="ECO:0000313" key="12">
    <source>
        <dbReference type="Proteomes" id="UP000199300"/>
    </source>
</evidence>
<feature type="chain" id="PRO_5038726186" description="Superoxide dismutase [Cu-Zn]" evidence="9">
    <location>
        <begin position="20"/>
        <end position="197"/>
    </location>
</feature>
<dbReference type="InterPro" id="IPR018152">
    <property type="entry name" value="SOD_Cu/Zn_BS"/>
</dbReference>
<keyword evidence="6" id="KW-1015">Disulfide bond</keyword>
<reference evidence="11 12" key="1">
    <citation type="submission" date="2016-10" db="EMBL/GenBank/DDBJ databases">
        <authorList>
            <person name="de Groot N.N."/>
        </authorList>
    </citation>
    <scope>NUCLEOTIDE SEQUENCE [LARGE SCALE GENOMIC DNA]</scope>
    <source>
        <strain evidence="11 12">CGMCC 1.10434</strain>
    </source>
</reference>
<dbReference type="Proteomes" id="UP000199300">
    <property type="component" value="Unassembled WGS sequence"/>
</dbReference>
<evidence type="ECO:0000259" key="10">
    <source>
        <dbReference type="Pfam" id="PF00080"/>
    </source>
</evidence>
<dbReference type="RefSeq" id="WP_091498021.1">
    <property type="nucleotide sequence ID" value="NZ_FODJ01000007.1"/>
</dbReference>
<feature type="signal peptide" evidence="9">
    <location>
        <begin position="1"/>
        <end position="19"/>
    </location>
</feature>
<comment type="function">
    <text evidence="7">Destroys radicals which are normally produced within the cells and which are toxic to biological systems. May play a role in favoring mycobacterial survival in phagocytes.</text>
</comment>